<reference evidence="1 2" key="1">
    <citation type="journal article" date="2019" name="Sci. Rep.">
        <title>Orb-weaving spider Araneus ventricosus genome elucidates the spidroin gene catalogue.</title>
        <authorList>
            <person name="Kono N."/>
            <person name="Nakamura H."/>
            <person name="Ohtoshi R."/>
            <person name="Moran D.A.P."/>
            <person name="Shinohara A."/>
            <person name="Yoshida Y."/>
            <person name="Fujiwara M."/>
            <person name="Mori M."/>
            <person name="Tomita M."/>
            <person name="Arakawa K."/>
        </authorList>
    </citation>
    <scope>NUCLEOTIDE SEQUENCE [LARGE SCALE GENOMIC DNA]</scope>
</reference>
<sequence length="291" mass="33350">MAQKAEQKTKDNFFKVRKADPEALLQAKKSSVQIKDEIQLLCIRGTIRNALHSNPNVVYKKENFHFLSDILARLLAKRSSAQIKDEIQLFYTSGTIRNALHSNPNVVYKTLKEKLPLFKRHIDSCVNFAWKHLTAGANWNDAVFWNKHFFKDLKDFSSTGVICIKSTIFFSKRRGICHGLCRIYSRWYNSNCVCLKQNEFSAISGHSAKESVADCVPDYIRRLEISTNQCIKCIFRALQNSWMKANEGKVSSMAISESRLESNGKSFGHSGLRSFQEWTILQKQVCSNSHN</sequence>
<gene>
    <name evidence="1" type="ORF">AVEN_129689_1</name>
</gene>
<organism evidence="1 2">
    <name type="scientific">Araneus ventricosus</name>
    <name type="common">Orbweaver spider</name>
    <name type="synonym">Epeira ventricosa</name>
    <dbReference type="NCBI Taxonomy" id="182803"/>
    <lineage>
        <taxon>Eukaryota</taxon>
        <taxon>Metazoa</taxon>
        <taxon>Ecdysozoa</taxon>
        <taxon>Arthropoda</taxon>
        <taxon>Chelicerata</taxon>
        <taxon>Arachnida</taxon>
        <taxon>Araneae</taxon>
        <taxon>Araneomorphae</taxon>
        <taxon>Entelegynae</taxon>
        <taxon>Araneoidea</taxon>
        <taxon>Araneidae</taxon>
        <taxon>Araneus</taxon>
    </lineage>
</organism>
<dbReference type="Proteomes" id="UP000499080">
    <property type="component" value="Unassembled WGS sequence"/>
</dbReference>
<dbReference type="EMBL" id="BGPR01049640">
    <property type="protein sequence ID" value="GBO26652.1"/>
    <property type="molecule type" value="Genomic_DNA"/>
</dbReference>
<keyword evidence="2" id="KW-1185">Reference proteome</keyword>
<comment type="caution">
    <text evidence="1">The sequence shown here is derived from an EMBL/GenBank/DDBJ whole genome shotgun (WGS) entry which is preliminary data.</text>
</comment>
<evidence type="ECO:0000313" key="1">
    <source>
        <dbReference type="EMBL" id="GBO26652.1"/>
    </source>
</evidence>
<name>A0A4Y2VPU5_ARAVE</name>
<protein>
    <submittedName>
        <fullName evidence="1">Uncharacterized protein</fullName>
    </submittedName>
</protein>
<proteinExistence type="predicted"/>
<accession>A0A4Y2VPU5</accession>
<dbReference type="AlphaFoldDB" id="A0A4Y2VPU5"/>
<evidence type="ECO:0000313" key="2">
    <source>
        <dbReference type="Proteomes" id="UP000499080"/>
    </source>
</evidence>